<accession>H6MQY8</accession>
<dbReference type="STRING" id="1112204.GPOL_c26640"/>
<evidence type="ECO:0000256" key="1">
    <source>
        <dbReference type="SAM" id="MobiDB-lite"/>
    </source>
</evidence>
<feature type="domain" description="DNA primase/polymerase bifunctional N-terminal" evidence="2">
    <location>
        <begin position="110"/>
        <end position="200"/>
    </location>
</feature>
<feature type="region of interest" description="Disordered" evidence="1">
    <location>
        <begin position="40"/>
        <end position="84"/>
    </location>
</feature>
<name>H6MQY8_GORPV</name>
<reference evidence="3 4" key="1">
    <citation type="journal article" date="2012" name="Appl. Environ. Microbiol.">
        <title>Involvement of two latex-clearing proteins during rubber degradation and insights into the subsequent degradation pathway revealed by the genome sequence of Gordonia polyisoprenivorans strain VH2.</title>
        <authorList>
            <person name="Hiessl S."/>
            <person name="Schuldes J."/>
            <person name="Thurmer A."/>
            <person name="Halbsguth T."/>
            <person name="Broker D."/>
            <person name="Angelov A."/>
            <person name="Liebl W."/>
            <person name="Daniel R."/>
            <person name="Steinbuchel A."/>
        </authorList>
    </citation>
    <scope>NUCLEOTIDE SEQUENCE [LARGE SCALE GENOMIC DNA]</scope>
    <source>
        <strain evidence="4">DSM 44266 / VH2</strain>
    </source>
</reference>
<dbReference type="KEGG" id="gpo:GPOL_c26640"/>
<feature type="compositionally biased region" description="Basic and acidic residues" evidence="1">
    <location>
        <begin position="197"/>
        <end position="214"/>
    </location>
</feature>
<protein>
    <submittedName>
        <fullName evidence="3">Putative DNA primase/polymerase</fullName>
    </submittedName>
</protein>
<dbReference type="EMBL" id="CP003119">
    <property type="protein sequence ID" value="AFA73685.1"/>
    <property type="molecule type" value="Genomic_DNA"/>
</dbReference>
<gene>
    <name evidence="3" type="ordered locus">GPOL_c26640</name>
</gene>
<dbReference type="AlphaFoldDB" id="H6MQY8"/>
<evidence type="ECO:0000313" key="4">
    <source>
        <dbReference type="Proteomes" id="UP000009154"/>
    </source>
</evidence>
<organism evidence="3 4">
    <name type="scientific">Gordonia polyisoprenivorans (strain DSM 44266 / VH2)</name>
    <dbReference type="NCBI Taxonomy" id="1112204"/>
    <lineage>
        <taxon>Bacteria</taxon>
        <taxon>Bacillati</taxon>
        <taxon>Actinomycetota</taxon>
        <taxon>Actinomycetes</taxon>
        <taxon>Mycobacteriales</taxon>
        <taxon>Gordoniaceae</taxon>
        <taxon>Gordonia</taxon>
    </lineage>
</organism>
<feature type="region of interest" description="Disordered" evidence="1">
    <location>
        <begin position="190"/>
        <end position="220"/>
    </location>
</feature>
<proteinExistence type="predicted"/>
<evidence type="ECO:0000313" key="3">
    <source>
        <dbReference type="EMBL" id="AFA73685.1"/>
    </source>
</evidence>
<dbReference type="Proteomes" id="UP000009154">
    <property type="component" value="Chromosome"/>
</dbReference>
<keyword evidence="4" id="KW-1185">Reference proteome</keyword>
<dbReference type="SUPFAM" id="SSF56747">
    <property type="entry name" value="Prim-pol domain"/>
    <property type="match status" value="1"/>
</dbReference>
<evidence type="ECO:0000259" key="2">
    <source>
        <dbReference type="Pfam" id="PF09250"/>
    </source>
</evidence>
<feature type="compositionally biased region" description="Polar residues" evidence="1">
    <location>
        <begin position="70"/>
        <end position="83"/>
    </location>
</feature>
<dbReference type="Pfam" id="PF09250">
    <property type="entry name" value="Prim-Pol"/>
    <property type="match status" value="1"/>
</dbReference>
<dbReference type="InterPro" id="IPR015330">
    <property type="entry name" value="DNA_primase/pol_bifunc_N"/>
</dbReference>
<dbReference type="HOGENOM" id="CLU_1254459_0_0_11"/>
<sequence length="220" mass="24271">MLSSASAGLTRPTIPLAGQWVSSTHENAARTVEQRAASRLTINKHRSQNQKGKAEVPQQLRPERHGRMQPQHSAPRRSTTSLKVQGKKRFRIKTVASVPDVSGLDLRSAALAYAEAGWFVFPLSPGTKDQPVVKFSNESSRDREQIAAWWDENPDYGIALHVGRSGAVVFDLDEDSLDALPRELGEALRQGVVQKTRTGDGDRGHYDPSRDFRRAPLKGG</sequence>